<dbReference type="STRING" id="1802538.A2382_00195"/>
<protein>
    <submittedName>
        <fullName evidence="1">Uncharacterized protein</fullName>
    </submittedName>
</protein>
<gene>
    <name evidence="1" type="ORF">A2382_00195</name>
</gene>
<name>A0A1F8CWK5_9BACT</name>
<dbReference type="AlphaFoldDB" id="A0A1F8CWK5"/>
<dbReference type="Proteomes" id="UP000178999">
    <property type="component" value="Unassembled WGS sequence"/>
</dbReference>
<reference evidence="1 2" key="1">
    <citation type="journal article" date="2016" name="Nat. Commun.">
        <title>Thousands of microbial genomes shed light on interconnected biogeochemical processes in an aquifer system.</title>
        <authorList>
            <person name="Anantharaman K."/>
            <person name="Brown C.T."/>
            <person name="Hug L.A."/>
            <person name="Sharon I."/>
            <person name="Castelle C.J."/>
            <person name="Probst A.J."/>
            <person name="Thomas B.C."/>
            <person name="Singh A."/>
            <person name="Wilkins M.J."/>
            <person name="Karaoz U."/>
            <person name="Brodie E.L."/>
            <person name="Williams K.H."/>
            <person name="Hubbard S.S."/>
            <person name="Banfield J.F."/>
        </authorList>
    </citation>
    <scope>NUCLEOTIDE SEQUENCE [LARGE SCALE GENOMIC DNA]</scope>
</reference>
<accession>A0A1F8CWK5</accession>
<organism evidence="1 2">
    <name type="scientific">Candidatus Woesebacteria bacterium RIFOXYB1_FULL_38_16</name>
    <dbReference type="NCBI Taxonomy" id="1802538"/>
    <lineage>
        <taxon>Bacteria</taxon>
        <taxon>Candidatus Woeseibacteriota</taxon>
    </lineage>
</organism>
<proteinExistence type="predicted"/>
<evidence type="ECO:0000313" key="2">
    <source>
        <dbReference type="Proteomes" id="UP000178999"/>
    </source>
</evidence>
<dbReference type="EMBL" id="MGHY01000003">
    <property type="protein sequence ID" value="OGM80189.1"/>
    <property type="molecule type" value="Genomic_DNA"/>
</dbReference>
<comment type="caution">
    <text evidence="1">The sequence shown here is derived from an EMBL/GenBank/DDBJ whole genome shotgun (WGS) entry which is preliminary data.</text>
</comment>
<evidence type="ECO:0000313" key="1">
    <source>
        <dbReference type="EMBL" id="OGM80189.1"/>
    </source>
</evidence>
<sequence>MSVAISIFGLRVDLSNSYDPKFSSCAKQIFNGEEQSELMQQMAVRFWPVLFYVRGDFPDDSRFAALYQVISLDEDEVEITISFLYSRDYGSTISITLFETLTFSMVDKVDAHKGDVETLRIHLLKLSGEENVWIIDRIRVKQHTRWTTYYPGKLQCIGGQPVFYVSRGKHAMYASIEQCLDSGPNGHRVYQVFTDYCEFGQMLPPENVLRFDVGTRQNKIDPLLIDQLAEWFPNESAWNKCFYGGIAKEENDDCRAKFYWK</sequence>